<reference evidence="3 4" key="1">
    <citation type="submission" date="2006-10" db="EMBL/GenBank/DDBJ databases">
        <title>The Genome Sequence of Batrachochytrium dendrobatidis JEL423.</title>
        <authorList>
            <consortium name="The Broad Institute Genome Sequencing Platform"/>
            <person name="Birren B."/>
            <person name="Lander E."/>
            <person name="Galagan J."/>
            <person name="Cuomo C."/>
            <person name="Devon K."/>
            <person name="Jaffe D."/>
            <person name="Butler J."/>
            <person name="Alvarez P."/>
            <person name="Gnerre S."/>
            <person name="Grabherr M."/>
            <person name="Kleber M."/>
            <person name="Mauceli E."/>
            <person name="Brockman W."/>
            <person name="Young S."/>
            <person name="LaButti K."/>
            <person name="Sykes S."/>
            <person name="DeCaprio D."/>
            <person name="Crawford M."/>
            <person name="Koehrsen M."/>
            <person name="Engels R."/>
            <person name="Montgomery P."/>
            <person name="Pearson M."/>
            <person name="Howarth C."/>
            <person name="Larson L."/>
            <person name="White J."/>
            <person name="O'Leary S."/>
            <person name="Kodira C."/>
            <person name="Zeng Q."/>
            <person name="Yandava C."/>
            <person name="Alvarado L."/>
            <person name="Longcore J."/>
            <person name="James T."/>
        </authorList>
    </citation>
    <scope>NUCLEOTIDE SEQUENCE [LARGE SCALE GENOMIC DNA]</scope>
    <source>
        <strain evidence="3 4">JEL423</strain>
    </source>
</reference>
<evidence type="ECO:0000313" key="3">
    <source>
        <dbReference type="EMBL" id="OAJ45086.1"/>
    </source>
</evidence>
<dbReference type="Gene3D" id="3.60.10.10">
    <property type="entry name" value="Endonuclease/exonuclease/phosphatase"/>
    <property type="match status" value="1"/>
</dbReference>
<evidence type="ECO:0000259" key="2">
    <source>
        <dbReference type="SMART" id="SM00128"/>
    </source>
</evidence>
<feature type="compositionally biased region" description="Polar residues" evidence="1">
    <location>
        <begin position="1"/>
        <end position="12"/>
    </location>
</feature>
<gene>
    <name evidence="3" type="ORF">BDEG_28251</name>
</gene>
<dbReference type="VEuPathDB" id="FungiDB:BDEG_28251"/>
<feature type="compositionally biased region" description="Basic and acidic residues" evidence="1">
    <location>
        <begin position="13"/>
        <end position="31"/>
    </location>
</feature>
<dbReference type="InterPro" id="IPR046985">
    <property type="entry name" value="IP5"/>
</dbReference>
<feature type="region of interest" description="Disordered" evidence="1">
    <location>
        <begin position="95"/>
        <end position="132"/>
    </location>
</feature>
<sequence length="721" mass="79371">MFTAPSTSSTANHDLETEQTHPETPVDDRYSTDPLLDSNNIRNNNSETVAEGCGDRTNAGFIQSVFSYLVPHYRQAVAGQVSPEPVTVVSNVSVTSHSQPESLQRVSSVTPSTDASTDTSMSCHPSWTRSADNNSPVLETAINLEQSNPSVSMAGINSKRLKASVLPRLSIVRPTQITRSTQPASILDSNGYTVYGSLQTELPGTYPASRSIDPVQISTSQDTQRHPSAVFGLNRRGSRNSQPQSGLEPRLKGTHAFGEWRKSVSLSIHQIKRKIVDSVKAHTKGFTDARMPIHPENMLRVFVVTWNIHGHLPVGNLATLFGIHDPLTASQSMQTDSHSKFNECHFVAVSTQECQQGVDSTRKKTWEKMLAGFLSSAYTLVCTESIGGIHLTVFVRSDVADLVTEVISSRISTGIGNVLGNKGSAAIAVQFDGVSILFVDSHFAAHQEKVTARNRDYERTENGMVLPGFDESDSSIPRLSDRFDYVFWAGDLNYRINGTRAIVDSLILNNQLEVLINNDQLATEMHKGKCFIGFQEHPIHFIPTYKFDVMAPTSPTSYTSALPFVTASSPTRRLSGESSIPPVDIDPFGYDSSRKARIPSWTDRILYKSRCTLHKGIPRNAGSASSSSIRESAIAHGYKKPITPEVYSSRMEIDISDHKAVYGIFAINHMVKRTKRQVHCNRTEYGINSGDPVRLVLPNRTLHVQESQNSSSKCRFGCCIQ</sequence>
<dbReference type="STRING" id="403673.A0A177WYR6"/>
<accession>A0A177WYR6</accession>
<dbReference type="EMBL" id="DS022314">
    <property type="protein sequence ID" value="OAJ45086.1"/>
    <property type="molecule type" value="Genomic_DNA"/>
</dbReference>
<dbReference type="PANTHER" id="PTHR11200:SF275">
    <property type="entry name" value="LD06095P"/>
    <property type="match status" value="1"/>
</dbReference>
<dbReference type="Proteomes" id="UP000077115">
    <property type="component" value="Unassembled WGS sequence"/>
</dbReference>
<dbReference type="Pfam" id="PF22669">
    <property type="entry name" value="Exo_endo_phos2"/>
    <property type="match status" value="2"/>
</dbReference>
<reference evidence="3 4" key="2">
    <citation type="submission" date="2016-05" db="EMBL/GenBank/DDBJ databases">
        <title>Lineage-specific infection strategies underlie the spectrum of fungal disease in amphibians.</title>
        <authorList>
            <person name="Cuomo C.A."/>
            <person name="Farrer R.A."/>
            <person name="James T."/>
            <person name="Longcore J."/>
            <person name="Birren B."/>
        </authorList>
    </citation>
    <scope>NUCLEOTIDE SEQUENCE [LARGE SCALE GENOMIC DNA]</scope>
    <source>
        <strain evidence="3 4">JEL423</strain>
    </source>
</reference>
<organism evidence="3 4">
    <name type="scientific">Batrachochytrium dendrobatidis (strain JEL423)</name>
    <dbReference type="NCBI Taxonomy" id="403673"/>
    <lineage>
        <taxon>Eukaryota</taxon>
        <taxon>Fungi</taxon>
        <taxon>Fungi incertae sedis</taxon>
        <taxon>Chytridiomycota</taxon>
        <taxon>Chytridiomycota incertae sedis</taxon>
        <taxon>Chytridiomycetes</taxon>
        <taxon>Rhizophydiales</taxon>
        <taxon>Rhizophydiales incertae sedis</taxon>
        <taxon>Batrachochytrium</taxon>
    </lineage>
</organism>
<dbReference type="OrthoDB" id="405996at2759"/>
<feature type="domain" description="Inositol polyphosphate-related phosphatase" evidence="2">
    <location>
        <begin position="297"/>
        <end position="673"/>
    </location>
</feature>
<dbReference type="eggNOG" id="KOG0565">
    <property type="taxonomic scope" value="Eukaryota"/>
</dbReference>
<dbReference type="SUPFAM" id="SSF56219">
    <property type="entry name" value="DNase I-like"/>
    <property type="match status" value="1"/>
</dbReference>
<evidence type="ECO:0000313" key="4">
    <source>
        <dbReference type="Proteomes" id="UP000077115"/>
    </source>
</evidence>
<protein>
    <recommendedName>
        <fullName evidence="2">Inositol polyphosphate-related phosphatase domain-containing protein</fullName>
    </recommendedName>
</protein>
<dbReference type="InterPro" id="IPR000300">
    <property type="entry name" value="IPPc"/>
</dbReference>
<feature type="compositionally biased region" description="Polar residues" evidence="1">
    <location>
        <begin position="99"/>
        <end position="132"/>
    </location>
</feature>
<dbReference type="InterPro" id="IPR036691">
    <property type="entry name" value="Endo/exonu/phosph_ase_sf"/>
</dbReference>
<proteinExistence type="predicted"/>
<dbReference type="GO" id="GO:0046856">
    <property type="term" value="P:phosphatidylinositol dephosphorylation"/>
    <property type="evidence" value="ECO:0007669"/>
    <property type="project" value="InterPro"/>
</dbReference>
<dbReference type="SMART" id="SM00128">
    <property type="entry name" value="IPPc"/>
    <property type="match status" value="1"/>
</dbReference>
<name>A0A177WYR6_BATDL</name>
<feature type="region of interest" description="Disordered" evidence="1">
    <location>
        <begin position="1"/>
        <end position="55"/>
    </location>
</feature>
<feature type="compositionally biased region" description="Polar residues" evidence="1">
    <location>
        <begin position="37"/>
        <end position="48"/>
    </location>
</feature>
<dbReference type="GO" id="GO:0004439">
    <property type="term" value="F:phosphatidylinositol-4,5-bisphosphate 5-phosphatase activity"/>
    <property type="evidence" value="ECO:0007669"/>
    <property type="project" value="TreeGrafter"/>
</dbReference>
<feature type="region of interest" description="Disordered" evidence="1">
    <location>
        <begin position="217"/>
        <end position="253"/>
    </location>
</feature>
<dbReference type="PANTHER" id="PTHR11200">
    <property type="entry name" value="INOSITOL 5-PHOSPHATASE"/>
    <property type="match status" value="1"/>
</dbReference>
<dbReference type="AlphaFoldDB" id="A0A177WYR6"/>
<evidence type="ECO:0000256" key="1">
    <source>
        <dbReference type="SAM" id="MobiDB-lite"/>
    </source>
</evidence>